<comment type="similarity">
    <text evidence="1 3">Belongs to the complex I 30 kDa subunit family.</text>
</comment>
<dbReference type="NCBIfam" id="TIGR01961">
    <property type="entry name" value="NuoC_fam"/>
    <property type="match status" value="1"/>
</dbReference>
<keyword evidence="2 3" id="KW-0813">Transport</keyword>
<accession>A0A1G7HM29</accession>
<dbReference type="EC" id="7.1.1.-" evidence="3"/>
<gene>
    <name evidence="3" type="primary">nuoC</name>
    <name evidence="5" type="ORF">SAMN05660235_00141</name>
</gene>
<keyword evidence="3" id="KW-0520">NAD</keyword>
<protein>
    <recommendedName>
        <fullName evidence="3">NADH-quinone oxidoreductase subunit C</fullName>
        <ecNumber evidence="3">7.1.1.-</ecNumber>
    </recommendedName>
    <alternativeName>
        <fullName evidence="3">NADH dehydrogenase I subunit C</fullName>
    </alternativeName>
    <alternativeName>
        <fullName evidence="3">NDH-1 subunit C</fullName>
    </alternativeName>
</protein>
<comment type="subcellular location">
    <subcellularLocation>
        <location evidence="3">Cell membrane</location>
        <topology evidence="3">Peripheral membrane protein</topology>
        <orientation evidence="3">Cytoplasmic side</orientation>
    </subcellularLocation>
</comment>
<comment type="catalytic activity">
    <reaction evidence="3">
        <text>a quinone + NADH + 5 H(+)(in) = a quinol + NAD(+) + 4 H(+)(out)</text>
        <dbReference type="Rhea" id="RHEA:57888"/>
        <dbReference type="ChEBI" id="CHEBI:15378"/>
        <dbReference type="ChEBI" id="CHEBI:24646"/>
        <dbReference type="ChEBI" id="CHEBI:57540"/>
        <dbReference type="ChEBI" id="CHEBI:57945"/>
        <dbReference type="ChEBI" id="CHEBI:132124"/>
    </reaction>
</comment>
<evidence type="ECO:0000256" key="2">
    <source>
        <dbReference type="ARBA" id="ARBA00022448"/>
    </source>
</evidence>
<keyword evidence="3" id="KW-1278">Translocase</keyword>
<organism evidence="5 6">
    <name type="scientific">Sporolituus thermophilus DSM 23256</name>
    <dbReference type="NCBI Taxonomy" id="1123285"/>
    <lineage>
        <taxon>Bacteria</taxon>
        <taxon>Bacillati</taxon>
        <taxon>Bacillota</taxon>
        <taxon>Negativicutes</taxon>
        <taxon>Selenomonadales</taxon>
        <taxon>Sporomusaceae</taxon>
        <taxon>Sporolituus</taxon>
    </lineage>
</organism>
<evidence type="ECO:0000256" key="1">
    <source>
        <dbReference type="ARBA" id="ARBA00007569"/>
    </source>
</evidence>
<evidence type="ECO:0000256" key="3">
    <source>
        <dbReference type="HAMAP-Rule" id="MF_01357"/>
    </source>
</evidence>
<dbReference type="RefSeq" id="WP_093687137.1">
    <property type="nucleotide sequence ID" value="NZ_FNBU01000001.1"/>
</dbReference>
<evidence type="ECO:0000313" key="5">
    <source>
        <dbReference type="EMBL" id="SDF01448.1"/>
    </source>
</evidence>
<dbReference type="EMBL" id="FNBU01000001">
    <property type="protein sequence ID" value="SDF01448.1"/>
    <property type="molecule type" value="Genomic_DNA"/>
</dbReference>
<keyword evidence="3" id="KW-0472">Membrane</keyword>
<dbReference type="HAMAP" id="MF_01357">
    <property type="entry name" value="NDH1_NuoC"/>
    <property type="match status" value="1"/>
</dbReference>
<dbReference type="PANTHER" id="PTHR10884">
    <property type="entry name" value="NADH DEHYDROGENASE UBIQUINONE IRON-SULFUR PROTEIN 3"/>
    <property type="match status" value="1"/>
</dbReference>
<keyword evidence="3" id="KW-1003">Cell membrane</keyword>
<dbReference type="SUPFAM" id="SSF143243">
    <property type="entry name" value="Nqo5-like"/>
    <property type="match status" value="1"/>
</dbReference>
<evidence type="ECO:0000259" key="4">
    <source>
        <dbReference type="Pfam" id="PF00329"/>
    </source>
</evidence>
<dbReference type="InterPro" id="IPR010218">
    <property type="entry name" value="NADH_DH_suC"/>
</dbReference>
<dbReference type="PANTHER" id="PTHR10884:SF14">
    <property type="entry name" value="NADH DEHYDROGENASE [UBIQUINONE] IRON-SULFUR PROTEIN 3, MITOCHONDRIAL"/>
    <property type="match status" value="1"/>
</dbReference>
<dbReference type="InterPro" id="IPR001268">
    <property type="entry name" value="NADH_UbQ_OxRdtase_30kDa_su"/>
</dbReference>
<dbReference type="InterPro" id="IPR037232">
    <property type="entry name" value="NADH_quin_OxRdtase_su_C/D-like"/>
</dbReference>
<keyword evidence="6" id="KW-1185">Reference proteome</keyword>
<feature type="domain" description="NADH:ubiquinone oxidoreductase 30kDa subunit" evidence="4">
    <location>
        <begin position="35"/>
        <end position="149"/>
    </location>
</feature>
<dbReference type="GO" id="GO:0008137">
    <property type="term" value="F:NADH dehydrogenase (ubiquinone) activity"/>
    <property type="evidence" value="ECO:0007669"/>
    <property type="project" value="InterPro"/>
</dbReference>
<dbReference type="GO" id="GO:0005886">
    <property type="term" value="C:plasma membrane"/>
    <property type="evidence" value="ECO:0007669"/>
    <property type="project" value="UniProtKB-SubCell"/>
</dbReference>
<dbReference type="Gene3D" id="3.30.460.80">
    <property type="entry name" value="NADH:ubiquinone oxidoreductase, 30kDa subunit"/>
    <property type="match status" value="1"/>
</dbReference>
<dbReference type="OrthoDB" id="9801496at2"/>
<comment type="function">
    <text evidence="3">NDH-1 shuttles electrons from NADH, via FMN and iron-sulfur (Fe-S) centers, to quinones in the respiratory chain. The immediate electron acceptor for the enzyme in this species is believed to be a menaquinone. Couples the redox reaction to proton translocation (for every two electrons transferred, four hydrogen ions are translocated across the cytoplasmic membrane), and thus conserves the redox energy in a proton gradient.</text>
</comment>
<dbReference type="AlphaFoldDB" id="A0A1G7HM29"/>
<name>A0A1G7HM29_9FIRM</name>
<sequence length="155" mass="17192">MNVKMPVLECLNEIAASGGGVEIAAAGVEPVLLVMAGSLKTILKRLKEDERCRFDFLSSLTAVEYPAYFEVVYHLYSLPLGHRATVKTRVAKDDPQVPSVADLWPTAIFQEREAYDLLGVVFTGHPGLTRILLPEGFDGHPLRKDYKLPPRLGMR</sequence>
<dbReference type="GO" id="GO:0048038">
    <property type="term" value="F:quinone binding"/>
    <property type="evidence" value="ECO:0007669"/>
    <property type="project" value="UniProtKB-KW"/>
</dbReference>
<comment type="subunit">
    <text evidence="3">NDH-1 is composed of 14 different subunits. Subunits NuoB, C, D, E, F, and G constitute the peripheral sector of the complex.</text>
</comment>
<dbReference type="Proteomes" id="UP000243333">
    <property type="component" value="Unassembled WGS sequence"/>
</dbReference>
<proteinExistence type="inferred from homology"/>
<keyword evidence="3" id="KW-0874">Quinone</keyword>
<dbReference type="Pfam" id="PF00329">
    <property type="entry name" value="Complex1_30kDa"/>
    <property type="match status" value="1"/>
</dbReference>
<evidence type="ECO:0000313" key="6">
    <source>
        <dbReference type="Proteomes" id="UP000243333"/>
    </source>
</evidence>
<dbReference type="STRING" id="1123285.SAMN05660235_00141"/>
<reference evidence="6" key="1">
    <citation type="submission" date="2016-10" db="EMBL/GenBank/DDBJ databases">
        <authorList>
            <person name="Varghese N."/>
            <person name="Submissions S."/>
        </authorList>
    </citation>
    <scope>NUCLEOTIDE SEQUENCE [LARGE SCALE GENOMIC DNA]</scope>
    <source>
        <strain evidence="6">DSM 23256</strain>
    </source>
</reference>
<dbReference type="GO" id="GO:0050136">
    <property type="term" value="F:NADH dehydrogenase (quinone) (non-electrogenic) activity"/>
    <property type="evidence" value="ECO:0007669"/>
    <property type="project" value="UniProtKB-UniRule"/>
</dbReference>